<keyword evidence="9" id="KW-1185">Reference proteome</keyword>
<reference evidence="8 9" key="1">
    <citation type="journal article" date="2012" name="New Phytol.">
        <title>Insight into trade-off between wood decay and parasitism from the genome of a fungal forest pathogen.</title>
        <authorList>
            <person name="Olson A."/>
            <person name="Aerts A."/>
            <person name="Asiegbu F."/>
            <person name="Belbahri L."/>
            <person name="Bouzid O."/>
            <person name="Broberg A."/>
            <person name="Canback B."/>
            <person name="Coutinho P.M."/>
            <person name="Cullen D."/>
            <person name="Dalman K."/>
            <person name="Deflorio G."/>
            <person name="van Diepen L.T."/>
            <person name="Dunand C."/>
            <person name="Duplessis S."/>
            <person name="Durling M."/>
            <person name="Gonthier P."/>
            <person name="Grimwood J."/>
            <person name="Fossdal C.G."/>
            <person name="Hansson D."/>
            <person name="Henrissat B."/>
            <person name="Hietala A."/>
            <person name="Himmelstrand K."/>
            <person name="Hoffmeister D."/>
            <person name="Hogberg N."/>
            <person name="James T.Y."/>
            <person name="Karlsson M."/>
            <person name="Kohler A."/>
            <person name="Kues U."/>
            <person name="Lee Y.H."/>
            <person name="Lin Y.C."/>
            <person name="Lind M."/>
            <person name="Lindquist E."/>
            <person name="Lombard V."/>
            <person name="Lucas S."/>
            <person name="Lunden K."/>
            <person name="Morin E."/>
            <person name="Murat C."/>
            <person name="Park J."/>
            <person name="Raffaello T."/>
            <person name="Rouze P."/>
            <person name="Salamov A."/>
            <person name="Schmutz J."/>
            <person name="Solheim H."/>
            <person name="Stahlberg J."/>
            <person name="Velez H."/>
            <person name="de Vries R.P."/>
            <person name="Wiebenga A."/>
            <person name="Woodward S."/>
            <person name="Yakovlev I."/>
            <person name="Garbelotto M."/>
            <person name="Martin F."/>
            <person name="Grigoriev I.V."/>
            <person name="Stenlid J."/>
        </authorList>
    </citation>
    <scope>NUCLEOTIDE SEQUENCE [LARGE SCALE GENOMIC DNA]</scope>
    <source>
        <strain evidence="8 9">TC 32-1</strain>
    </source>
</reference>
<dbReference type="Pfam" id="PF08325">
    <property type="entry name" value="WLM"/>
    <property type="match status" value="1"/>
</dbReference>
<feature type="domain" description="WLM" evidence="7">
    <location>
        <begin position="1"/>
        <end position="199"/>
    </location>
</feature>
<dbReference type="SUPFAM" id="SSF90209">
    <property type="entry name" value="Ran binding protein zinc finger-like"/>
    <property type="match status" value="1"/>
</dbReference>
<keyword evidence="2 4" id="KW-0863">Zinc-finger</keyword>
<evidence type="ECO:0000259" key="7">
    <source>
        <dbReference type="PROSITE" id="PS51397"/>
    </source>
</evidence>
<protein>
    <submittedName>
        <fullName evidence="8">Family S63 unassigned serine peptidase</fullName>
    </submittedName>
</protein>
<evidence type="ECO:0000313" key="8">
    <source>
        <dbReference type="EMBL" id="ETW81382.1"/>
    </source>
</evidence>
<evidence type="ECO:0000259" key="6">
    <source>
        <dbReference type="PROSITE" id="PS50199"/>
    </source>
</evidence>
<evidence type="ECO:0000256" key="3">
    <source>
        <dbReference type="ARBA" id="ARBA00022833"/>
    </source>
</evidence>
<evidence type="ECO:0000256" key="5">
    <source>
        <dbReference type="SAM" id="MobiDB-lite"/>
    </source>
</evidence>
<dbReference type="InParanoid" id="W4K6C8"/>
<accession>W4K6C8</accession>
<dbReference type="Pfam" id="PF00641">
    <property type="entry name" value="Zn_ribbon_RanBP"/>
    <property type="match status" value="1"/>
</dbReference>
<dbReference type="PROSITE" id="PS51397">
    <property type="entry name" value="WLM"/>
    <property type="match status" value="1"/>
</dbReference>
<feature type="region of interest" description="Disordered" evidence="5">
    <location>
        <begin position="252"/>
        <end position="317"/>
    </location>
</feature>
<keyword evidence="3" id="KW-0862">Zinc</keyword>
<organism evidence="8 9">
    <name type="scientific">Heterobasidion irregulare (strain TC 32-1)</name>
    <dbReference type="NCBI Taxonomy" id="747525"/>
    <lineage>
        <taxon>Eukaryota</taxon>
        <taxon>Fungi</taxon>
        <taxon>Dikarya</taxon>
        <taxon>Basidiomycota</taxon>
        <taxon>Agaricomycotina</taxon>
        <taxon>Agaricomycetes</taxon>
        <taxon>Russulales</taxon>
        <taxon>Bondarzewiaceae</taxon>
        <taxon>Heterobasidion</taxon>
        <taxon>Heterobasidion annosum species complex</taxon>
    </lineage>
</organism>
<dbReference type="PROSITE" id="PS50199">
    <property type="entry name" value="ZF_RANBP2_2"/>
    <property type="match status" value="1"/>
</dbReference>
<feature type="compositionally biased region" description="Low complexity" evidence="5">
    <location>
        <begin position="284"/>
        <end position="317"/>
    </location>
</feature>
<dbReference type="PANTHER" id="PTHR46622">
    <property type="entry name" value="DNA-DEPENDENT METALLOPROTEASE WSS1"/>
    <property type="match status" value="1"/>
</dbReference>
<dbReference type="PROSITE" id="PS01358">
    <property type="entry name" value="ZF_RANBP2_1"/>
    <property type="match status" value="1"/>
</dbReference>
<dbReference type="InterPro" id="IPR001876">
    <property type="entry name" value="Znf_RanBP2"/>
</dbReference>
<dbReference type="GO" id="GO:0005634">
    <property type="term" value="C:nucleus"/>
    <property type="evidence" value="ECO:0007669"/>
    <property type="project" value="TreeGrafter"/>
</dbReference>
<dbReference type="PANTHER" id="PTHR46622:SF1">
    <property type="entry name" value="DNA-DEPENDENT METALLOPROTEASE WSS1"/>
    <property type="match status" value="1"/>
</dbReference>
<dbReference type="GeneID" id="20668420"/>
<dbReference type="GO" id="GO:0008270">
    <property type="term" value="F:zinc ion binding"/>
    <property type="evidence" value="ECO:0007669"/>
    <property type="project" value="UniProtKB-KW"/>
</dbReference>
<gene>
    <name evidence="8" type="ORF">HETIRDRAFT_173066</name>
</gene>
<evidence type="ECO:0000313" key="9">
    <source>
        <dbReference type="Proteomes" id="UP000030671"/>
    </source>
</evidence>
<dbReference type="AlphaFoldDB" id="W4K6C8"/>
<evidence type="ECO:0000256" key="2">
    <source>
        <dbReference type="ARBA" id="ARBA00022771"/>
    </source>
</evidence>
<evidence type="ECO:0000256" key="4">
    <source>
        <dbReference type="PROSITE-ProRule" id="PRU00322"/>
    </source>
</evidence>
<feature type="compositionally biased region" description="Polar residues" evidence="5">
    <location>
        <begin position="270"/>
        <end position="283"/>
    </location>
</feature>
<dbReference type="InterPro" id="IPR036443">
    <property type="entry name" value="Znf_RanBP2_sf"/>
</dbReference>
<evidence type="ECO:0000256" key="1">
    <source>
        <dbReference type="ARBA" id="ARBA00022723"/>
    </source>
</evidence>
<dbReference type="eggNOG" id="KOG1558">
    <property type="taxonomic scope" value="Eukaryota"/>
</dbReference>
<proteinExistence type="predicted"/>
<dbReference type="GO" id="GO:0008237">
    <property type="term" value="F:metallopeptidase activity"/>
    <property type="evidence" value="ECO:0007669"/>
    <property type="project" value="TreeGrafter"/>
</dbReference>
<dbReference type="InterPro" id="IPR013536">
    <property type="entry name" value="WLM_dom"/>
</dbReference>
<dbReference type="Proteomes" id="UP000030671">
    <property type="component" value="Unassembled WGS sequence"/>
</dbReference>
<dbReference type="STRING" id="747525.W4K6C8"/>
<dbReference type="Gene3D" id="2.30.30.380">
    <property type="entry name" value="Zn-finger domain of Sec23/24"/>
    <property type="match status" value="1"/>
</dbReference>
<dbReference type="OrthoDB" id="261960at2759"/>
<keyword evidence="1" id="KW-0479">Metal-binding</keyword>
<dbReference type="EMBL" id="KI925458">
    <property type="protein sequence ID" value="ETW81382.1"/>
    <property type="molecule type" value="Genomic_DNA"/>
</dbReference>
<dbReference type="GO" id="GO:0006281">
    <property type="term" value="P:DNA repair"/>
    <property type="evidence" value="ECO:0007669"/>
    <property type="project" value="TreeGrafter"/>
</dbReference>
<dbReference type="RefSeq" id="XP_009546033.1">
    <property type="nucleotide sequence ID" value="XM_009547738.1"/>
</dbReference>
<name>W4K6C8_HETIT</name>
<dbReference type="InterPro" id="IPR053000">
    <property type="entry name" value="WSS1-like_metalloprotease"/>
</dbReference>
<dbReference type="HOGENOM" id="CLU_023057_0_0_1"/>
<sequence>MSETFVLSFEHLKGRPKADQALPLLQRIASLVKPIMRKHSWKLPVLAEFFPDSPNLVGLNINHGQKILLRLRPAHAPDTFSPEDDILHTMLHELTHNVHGPHDDKFYKFLAGLEDEYDALKRSGYAGEGFHSKGARLGTGASHDLSPHLARQRAIEAAEKRRKISTVLRGGGRLGGGSLARSGLTPREVAALAAERRAHDEKACGSGLVAEQEAAKAASDSVKHNVIDLAGDSDSDKSDEIIVVDDSMARLGSAKSSKTAIRQPKEAASAPSSILARNQPVSASSSRSSLNTGPSSSSPAPTTSRPPRSTNSTLSSRQTPAEATWSCTLCTLINASNTLQCDACMTPRPQDLSFGWTCKVCGEQGMEHQFWTCRFCGSVKEASVV</sequence>
<feature type="domain" description="RanBP2-type" evidence="6">
    <location>
        <begin position="321"/>
        <end position="350"/>
    </location>
</feature>
<dbReference type="KEGG" id="hir:HETIRDRAFT_173066"/>